<protein>
    <submittedName>
        <fullName evidence="2">Uncharacterized protein</fullName>
    </submittedName>
</protein>
<evidence type="ECO:0000256" key="1">
    <source>
        <dbReference type="SAM" id="SignalP"/>
    </source>
</evidence>
<reference evidence="3" key="1">
    <citation type="submission" date="2012-11" db="EMBL/GenBank/DDBJ databases">
        <authorList>
            <person name="Lucero-Rivera Y.E."/>
            <person name="Tovar-Ramirez D."/>
        </authorList>
    </citation>
    <scope>NUCLEOTIDE SEQUENCE [LARGE SCALE GENOMIC DNA]</scope>
    <source>
        <strain evidence="3">Araruama</strain>
    </source>
</reference>
<dbReference type="EMBL" id="ATBP01000448">
    <property type="protein sequence ID" value="ETR70291.1"/>
    <property type="molecule type" value="Genomic_DNA"/>
</dbReference>
<evidence type="ECO:0000313" key="3">
    <source>
        <dbReference type="Proteomes" id="UP000189670"/>
    </source>
</evidence>
<comment type="caution">
    <text evidence="2">The sequence shown here is derived from an EMBL/GenBank/DDBJ whole genome shotgun (WGS) entry which is preliminary data.</text>
</comment>
<dbReference type="AlphaFoldDB" id="A0A1V1P641"/>
<dbReference type="Proteomes" id="UP000189670">
    <property type="component" value="Unassembled WGS sequence"/>
</dbReference>
<accession>A0A1V1P641</accession>
<keyword evidence="1" id="KW-0732">Signal</keyword>
<sequence>MYIAKKHAKFIISFIVICLLPKPASSMSASSVTVKQSDNEETIIESIVWGINQNSNVFAFLSPENMLITKTSIEGFASDILVYNNYAYVANGDHGIKTFSLRNKMPQLHSTITAEYDGRIGYINRLCRHENYLFANNYKTGLFLYQIKRNGKLIHNLNQPLFKDFSPVIVDIAKWGTKLLIHTLDYKLYEYPISECISSLNLSEPELLMDDVKRFVIDHDALYYSDIKDNWQIKSLNGTSVAGEVNAYHKSIHEEKSFGDYSLIYSIQYDGSYNRRIFITMKTEPDKNYPLVYEPKDVRSFVIQDDTIYAANGFDGIAVLPCVIDAIETKVYNDNTMISKFSHTLQTSNSYQLVLFDIKEFYRFDNIDLLFSQVQGFGIGFETLKNDCLDEVCFKYEVGDVTIQIDTNEILSCELDLHYDGSESPHICPCEVKPNTKEYQLCQNKDICTHNKYRCEDLRSDTKYDIISQTKDGMTVYYEDIMISTFSEEIIPISKIVPESSTKPQSQETIKLIKGWNALSFTVIPDQKSMSLLMNESSAIFCFINQAYYAIKSVNDRIIPGAGYFIKLSKKKSISLTLTGERIENYTLVLKPGWNLIGPVNIRNDTIGIDYNLFDNKHWFNEGTYAPILKSLWEKNKAYFIKVSKECMITVPKEN</sequence>
<name>A0A1V1P641_9BACT</name>
<feature type="chain" id="PRO_5010723923" evidence="1">
    <location>
        <begin position="29"/>
        <end position="655"/>
    </location>
</feature>
<evidence type="ECO:0000313" key="2">
    <source>
        <dbReference type="EMBL" id="ETR70291.1"/>
    </source>
</evidence>
<feature type="signal peptide" evidence="1">
    <location>
        <begin position="1"/>
        <end position="28"/>
    </location>
</feature>
<dbReference type="SUPFAM" id="SSF101908">
    <property type="entry name" value="Putative isomerase YbhE"/>
    <property type="match status" value="1"/>
</dbReference>
<proteinExistence type="predicted"/>
<organism evidence="2 3">
    <name type="scientific">Candidatus Magnetoglobus multicellularis str. Araruama</name>
    <dbReference type="NCBI Taxonomy" id="890399"/>
    <lineage>
        <taxon>Bacteria</taxon>
        <taxon>Pseudomonadati</taxon>
        <taxon>Thermodesulfobacteriota</taxon>
        <taxon>Desulfobacteria</taxon>
        <taxon>Desulfobacterales</taxon>
        <taxon>Desulfobacteraceae</taxon>
        <taxon>Candidatus Magnetoglobus</taxon>
    </lineage>
</organism>
<gene>
    <name evidence="2" type="ORF">OMM_03346</name>
</gene>